<keyword evidence="3" id="KW-0675">Receptor</keyword>
<dbReference type="AlphaFoldDB" id="A0A2P6TF75"/>
<evidence type="ECO:0000256" key="2">
    <source>
        <dbReference type="SAM" id="Phobius"/>
    </source>
</evidence>
<evidence type="ECO:0000313" key="3">
    <source>
        <dbReference type="EMBL" id="PRW32624.1"/>
    </source>
</evidence>
<dbReference type="Proteomes" id="UP000239899">
    <property type="component" value="Unassembled WGS sequence"/>
</dbReference>
<keyword evidence="3" id="KW-0418">Kinase</keyword>
<keyword evidence="2" id="KW-1133">Transmembrane helix</keyword>
<name>A0A2P6TF75_CHLSO</name>
<dbReference type="GO" id="GO:0016301">
    <property type="term" value="F:kinase activity"/>
    <property type="evidence" value="ECO:0007669"/>
    <property type="project" value="UniProtKB-KW"/>
</dbReference>
<protein>
    <submittedName>
        <fullName evidence="3">Proline-rich receptor kinase PERK1</fullName>
    </submittedName>
</protein>
<feature type="transmembrane region" description="Helical" evidence="2">
    <location>
        <begin position="55"/>
        <end position="77"/>
    </location>
</feature>
<sequence>MKGHAGSSTPSSPAGSPAAAAAPPPPSPADGQAQTQGGSLPPSSDSGGGGLDKGYIIGMSVGGAVLVSSLAVLVVMVRKTSKN</sequence>
<keyword evidence="4" id="KW-1185">Reference proteome</keyword>
<feature type="compositionally biased region" description="Low complexity" evidence="1">
    <location>
        <begin position="1"/>
        <end position="21"/>
    </location>
</feature>
<evidence type="ECO:0000256" key="1">
    <source>
        <dbReference type="SAM" id="MobiDB-lite"/>
    </source>
</evidence>
<keyword evidence="3" id="KW-0808">Transferase</keyword>
<proteinExistence type="predicted"/>
<dbReference type="EMBL" id="LHPG02000019">
    <property type="protein sequence ID" value="PRW32624.1"/>
    <property type="molecule type" value="Genomic_DNA"/>
</dbReference>
<keyword evidence="2" id="KW-0472">Membrane</keyword>
<organism evidence="3 4">
    <name type="scientific">Chlorella sorokiniana</name>
    <name type="common">Freshwater green alga</name>
    <dbReference type="NCBI Taxonomy" id="3076"/>
    <lineage>
        <taxon>Eukaryota</taxon>
        <taxon>Viridiplantae</taxon>
        <taxon>Chlorophyta</taxon>
        <taxon>core chlorophytes</taxon>
        <taxon>Trebouxiophyceae</taxon>
        <taxon>Chlorellales</taxon>
        <taxon>Chlorellaceae</taxon>
        <taxon>Chlorella clade</taxon>
        <taxon>Chlorella</taxon>
    </lineage>
</organism>
<comment type="caution">
    <text evidence="3">The sequence shown here is derived from an EMBL/GenBank/DDBJ whole genome shotgun (WGS) entry which is preliminary data.</text>
</comment>
<reference evidence="3 4" key="1">
    <citation type="journal article" date="2018" name="Plant J.">
        <title>Genome sequences of Chlorella sorokiniana UTEX 1602 and Micractinium conductrix SAG 241.80: implications to maltose excretion by a green alga.</title>
        <authorList>
            <person name="Arriola M.B."/>
            <person name="Velmurugan N."/>
            <person name="Zhang Y."/>
            <person name="Plunkett M.H."/>
            <person name="Hondzo H."/>
            <person name="Barney B.M."/>
        </authorList>
    </citation>
    <scope>NUCLEOTIDE SEQUENCE [LARGE SCALE GENOMIC DNA]</scope>
    <source>
        <strain evidence="4">UTEX 1602</strain>
    </source>
</reference>
<keyword evidence="2" id="KW-0812">Transmembrane</keyword>
<accession>A0A2P6TF75</accession>
<evidence type="ECO:0000313" key="4">
    <source>
        <dbReference type="Proteomes" id="UP000239899"/>
    </source>
</evidence>
<gene>
    <name evidence="3" type="ORF">C2E21_8335</name>
</gene>
<feature type="region of interest" description="Disordered" evidence="1">
    <location>
        <begin position="1"/>
        <end position="53"/>
    </location>
</feature>